<dbReference type="Proteomes" id="UP001176517">
    <property type="component" value="Unassembled WGS sequence"/>
</dbReference>
<sequence>MAATFDASSLPAILRDAFACDNGQALDLLCSVLTQLSDGSRREITDLLVQAAANEDTACSPIILKLSPLSSQASADTVTGADVLHTPKPIHTTLEQGNGHASSALDSATEQLGIMTEAGDQRDEDAAFDYWSSSPAPAEGGSDKTSAVGEGHERTPHGLPLTLSIPSHGNSSKIRPERAPRGSKESMSDVSMDVDFDTTAGETSVADAADRSSVKSEAGDSGVQDASDTTGSTDDEDAIQADSQAGGEIEEDGQEGDEGDGNGNGDEQQEQDEDDAEEEEEEEVAQMDEDGEDESGDGEDQLENVDVQDSTAPSASLSHATPRAYSAKQPTWHSSSSSKKKHPGKRKREESPVRRGENESDTVMTPLVGHRSGIEQRLRTPPSPSQGRAGASSATSGEPLQDRAKDVSAPLPGTPRRELSWAGDAASPRSSKPSETSETPIQKAGSATEQETMDLDEGLDTSMVSDQTHGDQLSVSLSGMELTQASRATVNELTETNPDAEPGGPTDNVPPHKSMLEACKIILDICSHGPADPSQISEMAMLVGVPLEYPSEMTREDPSVREEDSDWLRQALNIKRSEWITMSRWLQQAIDICAWTQTHRHAHIKANQNTYEKTKLQTVISEFMTDELSHYPDAEFQGPEKPRPPRFVLQRHAGVGVRLQQLTSVLGSFSFLPVLLLSKRFHSFSSVRDLPAAVTSALSFLLRGGRPDMTAYTEEEARIAQAAVFGANVVIPFALRWYLASVASAYDAAKESGQDTTAIGSNRPASMYVRQQSSDALATGDSAYLPQPAVRQGKDDPASSPLEFGLMSGYGNKRVPVVNPPLPLLMPNYVKHFAIPHRDRSKKREITSLDQLLRQCAGGTDEGHPAHPSRRTVDIAHDSFSFVDSLVFSSAYRSQMGIPEGHAGFAAMLNAVKTRNLLYGAVEATSVPVPTLNYLRSRQIALRENRQQVMPLPSASILPISSDEQAGSDKQGSTLLFLTQ</sequence>
<feature type="compositionally biased region" description="Polar residues" evidence="1">
    <location>
        <begin position="428"/>
        <end position="450"/>
    </location>
</feature>
<feature type="region of interest" description="Disordered" evidence="1">
    <location>
        <begin position="130"/>
        <end position="189"/>
    </location>
</feature>
<evidence type="ECO:0000313" key="2">
    <source>
        <dbReference type="EMBL" id="KAK0544832.1"/>
    </source>
</evidence>
<name>A0AAN6GJV9_9BASI</name>
<dbReference type="EMBL" id="JAPDMZ010000260">
    <property type="protein sequence ID" value="KAK0544832.1"/>
    <property type="molecule type" value="Genomic_DNA"/>
</dbReference>
<reference evidence="2" key="1">
    <citation type="journal article" date="2023" name="PhytoFront">
        <title>Draft Genome Resources of Seven Strains of Tilletia horrida, Causal Agent of Kernel Smut of Rice.</title>
        <authorList>
            <person name="Khanal S."/>
            <person name="Antony Babu S."/>
            <person name="Zhou X.G."/>
        </authorList>
    </citation>
    <scope>NUCLEOTIDE SEQUENCE</scope>
    <source>
        <strain evidence="2">TX6</strain>
    </source>
</reference>
<feature type="compositionally biased region" description="Basic and acidic residues" evidence="1">
    <location>
        <begin position="347"/>
        <end position="358"/>
    </location>
</feature>
<feature type="compositionally biased region" description="Polar residues" evidence="1">
    <location>
        <begin position="307"/>
        <end position="319"/>
    </location>
</feature>
<protein>
    <submittedName>
        <fullName evidence="2">Uncharacterized protein</fullName>
    </submittedName>
</protein>
<evidence type="ECO:0000256" key="1">
    <source>
        <dbReference type="SAM" id="MobiDB-lite"/>
    </source>
</evidence>
<feature type="compositionally biased region" description="Acidic residues" evidence="1">
    <location>
        <begin position="267"/>
        <end position="303"/>
    </location>
</feature>
<feature type="compositionally biased region" description="Basic and acidic residues" evidence="1">
    <location>
        <begin position="208"/>
        <end position="218"/>
    </location>
</feature>
<feature type="compositionally biased region" description="Basic and acidic residues" evidence="1">
    <location>
        <begin position="174"/>
        <end position="187"/>
    </location>
</feature>
<feature type="compositionally biased region" description="Polar residues" evidence="1">
    <location>
        <begin position="164"/>
        <end position="173"/>
    </location>
</feature>
<keyword evidence="3" id="KW-1185">Reference proteome</keyword>
<feature type="compositionally biased region" description="Acidic residues" evidence="1">
    <location>
        <begin position="248"/>
        <end position="260"/>
    </location>
</feature>
<gene>
    <name evidence="2" type="ORF">OC846_005910</name>
</gene>
<organism evidence="2 3">
    <name type="scientific">Tilletia horrida</name>
    <dbReference type="NCBI Taxonomy" id="155126"/>
    <lineage>
        <taxon>Eukaryota</taxon>
        <taxon>Fungi</taxon>
        <taxon>Dikarya</taxon>
        <taxon>Basidiomycota</taxon>
        <taxon>Ustilaginomycotina</taxon>
        <taxon>Exobasidiomycetes</taxon>
        <taxon>Tilletiales</taxon>
        <taxon>Tilletiaceae</taxon>
        <taxon>Tilletia</taxon>
    </lineage>
</organism>
<evidence type="ECO:0000313" key="3">
    <source>
        <dbReference type="Proteomes" id="UP001176517"/>
    </source>
</evidence>
<proteinExistence type="predicted"/>
<comment type="caution">
    <text evidence="2">The sequence shown here is derived from an EMBL/GenBank/DDBJ whole genome shotgun (WGS) entry which is preliminary data.</text>
</comment>
<accession>A0AAN6GJV9</accession>
<feature type="region of interest" description="Disordered" evidence="1">
    <location>
        <begin position="203"/>
        <end position="450"/>
    </location>
</feature>
<dbReference type="AlphaFoldDB" id="A0AAN6GJV9"/>